<comment type="caution">
    <text evidence="1">The sequence shown here is derived from an EMBL/GenBank/DDBJ whole genome shotgun (WGS) entry which is preliminary data.</text>
</comment>
<evidence type="ECO:0000313" key="1">
    <source>
        <dbReference type="EMBL" id="MCO6418985.1"/>
    </source>
</evidence>
<reference evidence="1 2" key="1">
    <citation type="submission" date="2021-12" db="EMBL/GenBank/DDBJ databases">
        <title>Siccirubricoccus leaddurans sp. nov., a high concentration Zn2+ tolerance bacterium.</title>
        <authorList>
            <person name="Cao Y."/>
        </authorList>
    </citation>
    <scope>NUCLEOTIDE SEQUENCE [LARGE SCALE GENOMIC DNA]</scope>
    <source>
        <strain evidence="1 2">KC 17139</strain>
    </source>
</reference>
<dbReference type="RefSeq" id="WP_252955612.1">
    <property type="nucleotide sequence ID" value="NZ_JAFIRR010000163.1"/>
</dbReference>
<sequence>MRRDRDRVEGLTGERVPPIAVTITGGDTVHGGGRHFRVPKRDLVTALQLALQDGRLKIAAEADHADTLVRELADFRVKITAGGADQYGAWREGAHDDLVLALALSVWWAERVMAIAARQRPAPERKP</sequence>
<keyword evidence="2" id="KW-1185">Reference proteome</keyword>
<proteinExistence type="predicted"/>
<dbReference type="Gene3D" id="3.30.420.240">
    <property type="match status" value="1"/>
</dbReference>
<evidence type="ECO:0000313" key="2">
    <source>
        <dbReference type="Proteomes" id="UP001523392"/>
    </source>
</evidence>
<accession>A0ABT1DAL8</accession>
<dbReference type="Proteomes" id="UP001523392">
    <property type="component" value="Unassembled WGS sequence"/>
</dbReference>
<dbReference type="EMBL" id="JAFIRR010000163">
    <property type="protein sequence ID" value="MCO6418985.1"/>
    <property type="molecule type" value="Genomic_DNA"/>
</dbReference>
<gene>
    <name evidence="1" type="ORF">JYK14_22905</name>
</gene>
<organism evidence="1 2">
    <name type="scientific">Siccirubricoccus soli</name>
    <dbReference type="NCBI Taxonomy" id="2899147"/>
    <lineage>
        <taxon>Bacteria</taxon>
        <taxon>Pseudomonadati</taxon>
        <taxon>Pseudomonadota</taxon>
        <taxon>Alphaproteobacteria</taxon>
        <taxon>Acetobacterales</taxon>
        <taxon>Roseomonadaceae</taxon>
        <taxon>Siccirubricoccus</taxon>
    </lineage>
</organism>
<name>A0ABT1DAL8_9PROT</name>
<protein>
    <submittedName>
        <fullName evidence="1">Uncharacterized protein</fullName>
    </submittedName>
</protein>